<dbReference type="Pfam" id="PF00638">
    <property type="entry name" value="Ran_BP1"/>
    <property type="match status" value="2"/>
</dbReference>
<dbReference type="SUPFAM" id="SSF48452">
    <property type="entry name" value="TPR-like"/>
    <property type="match status" value="1"/>
</dbReference>
<dbReference type="Ensembl" id="ENSSSCT00050055331.1">
    <property type="protein sequence ID" value="ENSSSCP00050023441.1"/>
    <property type="gene ID" value="ENSSSCG00050040667.1"/>
</dbReference>
<dbReference type="FunFam" id="1.25.40.10:FF:000114">
    <property type="entry name" value="E3 SUMO-protein ligase RanBP2 isoform X1"/>
    <property type="match status" value="1"/>
</dbReference>
<dbReference type="Pfam" id="PF07719">
    <property type="entry name" value="TPR_2"/>
    <property type="match status" value="1"/>
</dbReference>
<dbReference type="InterPro" id="IPR045255">
    <property type="entry name" value="RanBP1-like"/>
</dbReference>
<dbReference type="SMART" id="SM00160">
    <property type="entry name" value="RanBD"/>
    <property type="match status" value="2"/>
</dbReference>
<dbReference type="CDD" id="cd14685">
    <property type="entry name" value="RanBD3_RanBP2-like"/>
    <property type="match status" value="1"/>
</dbReference>
<evidence type="ECO:0000256" key="3">
    <source>
        <dbReference type="ARBA" id="ARBA00022803"/>
    </source>
</evidence>
<dbReference type="PANTHER" id="PTHR23138:SF87">
    <property type="entry name" value="E3 SUMO-PROTEIN LIGASE RANBP2"/>
    <property type="match status" value="1"/>
</dbReference>
<feature type="compositionally biased region" description="Low complexity" evidence="5">
    <location>
        <begin position="1153"/>
        <end position="1163"/>
    </location>
</feature>
<dbReference type="PROSITE" id="PS50005">
    <property type="entry name" value="TPR"/>
    <property type="match status" value="1"/>
</dbReference>
<proteinExistence type="predicted"/>
<keyword evidence="3 4" id="KW-0802">TPR repeat</keyword>
<evidence type="ECO:0000256" key="1">
    <source>
        <dbReference type="ARBA" id="ARBA00022553"/>
    </source>
</evidence>
<reference evidence="7" key="1">
    <citation type="submission" date="2025-08" db="UniProtKB">
        <authorList>
            <consortium name="Ensembl"/>
        </authorList>
    </citation>
    <scope>IDENTIFICATION</scope>
</reference>
<dbReference type="Gene3D" id="2.30.29.30">
    <property type="entry name" value="Pleckstrin-homology domain (PH domain)/Phosphotyrosine-binding domain (PTB)"/>
    <property type="match status" value="2"/>
</dbReference>
<accession>A0A8D1MF89</accession>
<evidence type="ECO:0000256" key="4">
    <source>
        <dbReference type="PROSITE-ProRule" id="PRU00339"/>
    </source>
</evidence>
<evidence type="ECO:0000313" key="7">
    <source>
        <dbReference type="Ensembl" id="ENSSSCP00050023441.1"/>
    </source>
</evidence>
<dbReference type="Gene3D" id="1.25.40.10">
    <property type="entry name" value="Tetratricopeptide repeat domain"/>
    <property type="match status" value="1"/>
</dbReference>
<feature type="region of interest" description="Disordered" evidence="5">
    <location>
        <begin position="1066"/>
        <end position="1102"/>
    </location>
</feature>
<feature type="compositionally biased region" description="Acidic residues" evidence="5">
    <location>
        <begin position="1172"/>
        <end position="1184"/>
    </location>
</feature>
<evidence type="ECO:0000256" key="5">
    <source>
        <dbReference type="SAM" id="MobiDB-lite"/>
    </source>
</evidence>
<evidence type="ECO:0000313" key="8">
    <source>
        <dbReference type="Proteomes" id="UP000694571"/>
    </source>
</evidence>
<feature type="domain" description="RanBD1" evidence="6">
    <location>
        <begin position="1188"/>
        <end position="1324"/>
    </location>
</feature>
<dbReference type="Proteomes" id="UP000694571">
    <property type="component" value="Unplaced"/>
</dbReference>
<dbReference type="InterPro" id="IPR011993">
    <property type="entry name" value="PH-like_dom_sf"/>
</dbReference>
<feature type="compositionally biased region" description="Polar residues" evidence="5">
    <location>
        <begin position="1478"/>
        <end position="1496"/>
    </location>
</feature>
<feature type="region of interest" description="Disordered" evidence="5">
    <location>
        <begin position="1435"/>
        <end position="1496"/>
    </location>
</feature>
<dbReference type="PANTHER" id="PTHR23138">
    <property type="entry name" value="RAN BINDING PROTEIN"/>
    <property type="match status" value="1"/>
</dbReference>
<feature type="region of interest" description="Disordered" evidence="5">
    <location>
        <begin position="1358"/>
        <end position="1384"/>
    </location>
</feature>
<dbReference type="CDD" id="cd13177">
    <property type="entry name" value="RanBD2_RanBP2-like"/>
    <property type="match status" value="1"/>
</dbReference>
<dbReference type="InterPro" id="IPR019734">
    <property type="entry name" value="TPR_rpt"/>
</dbReference>
<dbReference type="PROSITE" id="PS50196">
    <property type="entry name" value="RANBD1"/>
    <property type="match status" value="2"/>
</dbReference>
<dbReference type="InterPro" id="IPR013105">
    <property type="entry name" value="TPR_2"/>
</dbReference>
<feature type="region of interest" description="Disordered" evidence="5">
    <location>
        <begin position="1153"/>
        <end position="1191"/>
    </location>
</feature>
<sequence>MKGFYFAKLYYEAKEYDLAKKYISTYINVQERDPKAHRFLGLLYEAEENIDKAVECYKRSVELNPTQKDLVLKIAELLCKNDVSDGRAKYWVERAAKLFPGSPAIYKLKERLLDCKGEDGWNKLFDLIQSELYSRPDDVHVNIRLVELYRSDKRLKDAVSHCHKAERNMALRSSLEWNSCVVQTLKVPRPKIKLIKEAGQNLLEMMAYDRLSQSGHMLLNLSRDKQDFLKEVVESFANKSGQSALYDALFSSQSPKARSFLGNDDFGYIDVQAPEPDDLARYDVGAVRAHNGCLQHLTWLGLQWKSLSASPAVRKWLKQLFHHLPQETSRLETNAPESICILDLEVFLLGVIYTSHLQLKEKCNSHCSFYEPLCLPLPVCKQLCTERQKSWWDAVCNLLHRKAVPGASAKLRLLVQHDINTLRGQGKHGLQPALLVHWAQSLQKTGSGLNSFYDQREYIGRSVHYWKVVLPLLKIIKKKSSIPEPIDPLFKHFHSADIQASEIGEYEEEAHITFAVLDAVNGNIEDAMTAFESINNVISYWNLALIFRRKAEDIENDALSCEEQEECKNYLRKTRDYLIKVLDDTDVDPSVVKKLPVSLESVKEMLNSVMEELAGCSEAGLLYRNTDSEIKHSTPSPTKYSLSPNKSYKYSKTPPQWAEDQSSLLKMICEQVEAIKKEMQELKLNSSNSGSPCRWPTENYGPDSGPDGYQGSQNYHGAPLTVATTGPSVYYSQSPAYNSQYLLRPAANVTPTKGSSNTDSKSTKGGFSFSVPVSADGFKFGIQEPGNQEKNEKPFGNDAGCQAQDAGGQKDGSAVVFGQTGSTFTFADLAKSASGEGFQFGKKDPNFKGFSGAGEKLFSSQSGKMTDKAEISADLEKDDDAYKTEDSDDIHFEPVVQMPEKVELVTGEEDEKVLYSQRVKLFRFDAEISQWKERGLGNLKILKNEVNGKLRMLMRREQVLKVCANHWITTTMHLKPLSGSDRAWMWLASDFSDGDAKLEQLAAKFKTPELAEEFKQKFEECQRLLLDIPLQTPHKLVDTGRAAKLIQRAEEMKSGLKDFKTFLTNEQTKVPDQESKSSGEGTAGALEASSTPNPEAPGPALEWDNYDLREDALDTSVSSSSVHASPLASSPVKKNLFRFGESTTGFNFSFKSALSPSKSPAKLNQSGASVGTDEDSDVTQEEERDGQHFEPVVPLPDLVEVSSGEENEQVVFSHRAKLYRYDKDAGQWKERGIGDIKILQNYDNKQVRIVMRRDQVLKLCANHRITPDMTLQSMKGTERVWVWTACDFADGERKVEHLAVRFKLQDVADSFKKIFDEAKIAQEKDFLITPHVSRSTTPRESPCGKIAVAVLEETTRERTDLVQGDEGADAASEVGGVSGTPEATTKAVVSPPKFVFGSESVKSIFSSEKSKPFAFGNSSATGSLFGFSFNAPLKNNSSEASPAAQSGSGRRVEPGGCQESQNPSLRPSLDGGVGAPSPASTKAESSASHTLHTPEK</sequence>
<dbReference type="SUPFAM" id="SSF50729">
    <property type="entry name" value="PH domain-like"/>
    <property type="match status" value="2"/>
</dbReference>
<feature type="repeat" description="TPR" evidence="4">
    <location>
        <begin position="34"/>
        <end position="67"/>
    </location>
</feature>
<keyword evidence="2" id="KW-0677">Repeat</keyword>
<dbReference type="InterPro" id="IPR000156">
    <property type="entry name" value="Ran_bind_dom"/>
</dbReference>
<organism evidence="7 8">
    <name type="scientific">Sus scrofa</name>
    <name type="common">Pig</name>
    <dbReference type="NCBI Taxonomy" id="9823"/>
    <lineage>
        <taxon>Eukaryota</taxon>
        <taxon>Metazoa</taxon>
        <taxon>Chordata</taxon>
        <taxon>Craniata</taxon>
        <taxon>Vertebrata</taxon>
        <taxon>Euteleostomi</taxon>
        <taxon>Mammalia</taxon>
        <taxon>Eutheria</taxon>
        <taxon>Laurasiatheria</taxon>
        <taxon>Artiodactyla</taxon>
        <taxon>Suina</taxon>
        <taxon>Suidae</taxon>
        <taxon>Sus</taxon>
    </lineage>
</organism>
<evidence type="ECO:0000256" key="2">
    <source>
        <dbReference type="ARBA" id="ARBA00022737"/>
    </source>
</evidence>
<evidence type="ECO:0000259" key="6">
    <source>
        <dbReference type="PROSITE" id="PS50196"/>
    </source>
</evidence>
<dbReference type="SMART" id="SM00028">
    <property type="entry name" value="TPR"/>
    <property type="match status" value="1"/>
</dbReference>
<name>A0A8D1MF89_PIG</name>
<dbReference type="FunFam" id="2.30.29.30:FF:000018">
    <property type="entry name" value="E3 SUMO-protein ligase RanBP2"/>
    <property type="match status" value="2"/>
</dbReference>
<keyword evidence="1" id="KW-0597">Phosphoprotein</keyword>
<dbReference type="PROSITE" id="PS50293">
    <property type="entry name" value="TPR_REGION"/>
    <property type="match status" value="1"/>
</dbReference>
<dbReference type="InterPro" id="IPR011990">
    <property type="entry name" value="TPR-like_helical_dom_sf"/>
</dbReference>
<gene>
    <name evidence="7" type="primary">LOC100511376</name>
</gene>
<protein>
    <submittedName>
        <fullName evidence="7">RAN binding protein 2</fullName>
    </submittedName>
</protein>
<feature type="compositionally biased region" description="Polar residues" evidence="5">
    <location>
        <begin position="1435"/>
        <end position="1448"/>
    </location>
</feature>
<feature type="domain" description="RanBD1" evidence="6">
    <location>
        <begin position="891"/>
        <end position="1027"/>
    </location>
</feature>